<dbReference type="OrthoDB" id="337038at2759"/>
<feature type="signal peptide" evidence="2">
    <location>
        <begin position="1"/>
        <end position="17"/>
    </location>
</feature>
<evidence type="ECO:0000259" key="3">
    <source>
        <dbReference type="SMART" id="SM00198"/>
    </source>
</evidence>
<evidence type="ECO:0000313" key="5">
    <source>
        <dbReference type="Proteomes" id="UP000076874"/>
    </source>
</evidence>
<dbReference type="SMART" id="SM00198">
    <property type="entry name" value="SCP"/>
    <property type="match status" value="1"/>
</dbReference>
<dbReference type="GO" id="GO:0005576">
    <property type="term" value="C:extracellular region"/>
    <property type="evidence" value="ECO:0007669"/>
    <property type="project" value="InterPro"/>
</dbReference>
<keyword evidence="2" id="KW-0732">Signal</keyword>
<comment type="caution">
    <text evidence="4">The sequence shown here is derived from an EMBL/GenBank/DDBJ whole genome shotgun (WGS) entry which is preliminary data.</text>
</comment>
<dbReference type="PRINTS" id="PR00837">
    <property type="entry name" value="V5TPXLIKE"/>
</dbReference>
<reference evidence="4 5" key="1">
    <citation type="journal article" date="2016" name="Genome Biol. Evol.">
        <title>Divergent and convergent evolution of fungal pathogenicity.</title>
        <authorList>
            <person name="Shang Y."/>
            <person name="Xiao G."/>
            <person name="Zheng P."/>
            <person name="Cen K."/>
            <person name="Zhan S."/>
            <person name="Wang C."/>
        </authorList>
    </citation>
    <scope>NUCLEOTIDE SEQUENCE [LARGE SCALE GENOMIC DNA]</scope>
    <source>
        <strain evidence="4 5">RCEF 264</strain>
    </source>
</reference>
<dbReference type="InterPro" id="IPR035940">
    <property type="entry name" value="CAP_sf"/>
</dbReference>
<keyword evidence="5" id="KW-1185">Reference proteome</keyword>
<feature type="domain" description="SCP" evidence="3">
    <location>
        <begin position="127"/>
        <end position="283"/>
    </location>
</feature>
<dbReference type="Pfam" id="PF00188">
    <property type="entry name" value="CAP"/>
    <property type="match status" value="1"/>
</dbReference>
<feature type="compositionally biased region" description="Low complexity" evidence="1">
    <location>
        <begin position="101"/>
        <end position="128"/>
    </location>
</feature>
<proteinExistence type="predicted"/>
<dbReference type="InterPro" id="IPR014044">
    <property type="entry name" value="CAP_dom"/>
</dbReference>
<feature type="compositionally biased region" description="Pro residues" evidence="1">
    <location>
        <begin position="78"/>
        <end position="100"/>
    </location>
</feature>
<feature type="region of interest" description="Disordered" evidence="1">
    <location>
        <begin position="76"/>
        <end position="128"/>
    </location>
</feature>
<dbReference type="Proteomes" id="UP000076874">
    <property type="component" value="Unassembled WGS sequence"/>
</dbReference>
<protein>
    <submittedName>
        <fullName evidence="4">Scp-like extracellular protein</fullName>
    </submittedName>
</protein>
<dbReference type="InterPro" id="IPR001283">
    <property type="entry name" value="CRISP-related"/>
</dbReference>
<accession>A0A167T564</accession>
<feature type="chain" id="PRO_5007892469" evidence="2">
    <location>
        <begin position="18"/>
        <end position="302"/>
    </location>
</feature>
<sequence>MKSSLALVLASSLLAAAGPIKRAVFTNTVTDLVYVTVTVSPSSTKATVVATTPTTTAAAKPTTPNAAVETLTRTVTPTPAPAAPTQAPAPAPPAPAPAAPAAPAAQVAHGPAAAPAPPAAQASAPSDYAGAAVNQHNLHRTNHSAAAVSWNSDLASYAATTASSCVFAHDLTPGQSTGPYGQNIAVYGASGNAAGLDTSKIVGNAISNEWYNSELLQYPLSNYGSSSPDTSNFEHWGHFSQIVWAATSEIGCASQFCAAGTIYSSLDSWFTVCNYRAQGNIAGQYGQNVFPPLGQASVSVSI</sequence>
<organism evidence="4 5">
    <name type="scientific">Niveomyces insectorum RCEF 264</name>
    <dbReference type="NCBI Taxonomy" id="1081102"/>
    <lineage>
        <taxon>Eukaryota</taxon>
        <taxon>Fungi</taxon>
        <taxon>Dikarya</taxon>
        <taxon>Ascomycota</taxon>
        <taxon>Pezizomycotina</taxon>
        <taxon>Sordariomycetes</taxon>
        <taxon>Hypocreomycetidae</taxon>
        <taxon>Hypocreales</taxon>
        <taxon>Cordycipitaceae</taxon>
        <taxon>Niveomyces</taxon>
    </lineage>
</organism>
<evidence type="ECO:0000256" key="2">
    <source>
        <dbReference type="SAM" id="SignalP"/>
    </source>
</evidence>
<dbReference type="InterPro" id="IPR018244">
    <property type="entry name" value="Allrgn_V5/Tpx1_CS"/>
</dbReference>
<dbReference type="PANTHER" id="PTHR10334">
    <property type="entry name" value="CYSTEINE-RICH SECRETORY PROTEIN-RELATED"/>
    <property type="match status" value="1"/>
</dbReference>
<dbReference type="SUPFAM" id="SSF55797">
    <property type="entry name" value="PR-1-like"/>
    <property type="match status" value="1"/>
</dbReference>
<dbReference type="AlphaFoldDB" id="A0A167T564"/>
<evidence type="ECO:0000256" key="1">
    <source>
        <dbReference type="SAM" id="MobiDB-lite"/>
    </source>
</evidence>
<dbReference type="EMBL" id="AZHD01000009">
    <property type="protein sequence ID" value="OAA60242.1"/>
    <property type="molecule type" value="Genomic_DNA"/>
</dbReference>
<dbReference type="PROSITE" id="PS01009">
    <property type="entry name" value="CRISP_1"/>
    <property type="match status" value="1"/>
</dbReference>
<evidence type="ECO:0000313" key="4">
    <source>
        <dbReference type="EMBL" id="OAA60242.1"/>
    </source>
</evidence>
<dbReference type="STRING" id="1081102.A0A167T564"/>
<name>A0A167T564_9HYPO</name>
<gene>
    <name evidence="4" type="ORF">SPI_05366</name>
</gene>
<dbReference type="Gene3D" id="3.40.33.10">
    <property type="entry name" value="CAP"/>
    <property type="match status" value="1"/>
</dbReference>